<reference evidence="2" key="2">
    <citation type="submission" date="2015-01" db="EMBL/GenBank/DDBJ databases">
        <title>Evolutionary Origins and Diversification of the Mycorrhizal Mutualists.</title>
        <authorList>
            <consortium name="DOE Joint Genome Institute"/>
            <consortium name="Mycorrhizal Genomics Consortium"/>
            <person name="Kohler A."/>
            <person name="Kuo A."/>
            <person name="Nagy L.G."/>
            <person name="Floudas D."/>
            <person name="Copeland A."/>
            <person name="Barry K.W."/>
            <person name="Cichocki N."/>
            <person name="Veneault-Fourrey C."/>
            <person name="LaButti K."/>
            <person name="Lindquist E.A."/>
            <person name="Lipzen A."/>
            <person name="Lundell T."/>
            <person name="Morin E."/>
            <person name="Murat C."/>
            <person name="Riley R."/>
            <person name="Ohm R."/>
            <person name="Sun H."/>
            <person name="Tunlid A."/>
            <person name="Henrissat B."/>
            <person name="Grigoriev I.V."/>
            <person name="Hibbett D.S."/>
            <person name="Martin F."/>
        </authorList>
    </citation>
    <scope>NUCLEOTIDE SEQUENCE [LARGE SCALE GENOMIC DNA]</scope>
    <source>
        <strain evidence="2">MUT 4182</strain>
    </source>
</reference>
<evidence type="ECO:0000313" key="1">
    <source>
        <dbReference type="EMBL" id="KIO27351.1"/>
    </source>
</evidence>
<dbReference type="AlphaFoldDB" id="A0A0C3QJP1"/>
<name>A0A0C3QJP1_9AGAM</name>
<dbReference type="EMBL" id="KN823010">
    <property type="protein sequence ID" value="KIO27351.1"/>
    <property type="molecule type" value="Genomic_DNA"/>
</dbReference>
<organism evidence="1 2">
    <name type="scientific">Tulasnella calospora MUT 4182</name>
    <dbReference type="NCBI Taxonomy" id="1051891"/>
    <lineage>
        <taxon>Eukaryota</taxon>
        <taxon>Fungi</taxon>
        <taxon>Dikarya</taxon>
        <taxon>Basidiomycota</taxon>
        <taxon>Agaricomycotina</taxon>
        <taxon>Agaricomycetes</taxon>
        <taxon>Cantharellales</taxon>
        <taxon>Tulasnellaceae</taxon>
        <taxon>Tulasnella</taxon>
    </lineage>
</organism>
<sequence>MPCHGILKQDCHLFRTQTHPVREVAMWRDMDKLSSDVGNTNITPDRDSIGRGSKRVIVQTSQPLGHEYETHLCTASHIDPCLKPVQLPVKQPDNEFEESWRFKFDLHQSKKLQSNPVLAMSWLLHS</sequence>
<dbReference type="HOGENOM" id="CLU_1983214_0_0_1"/>
<accession>A0A0C3QJP1</accession>
<reference evidence="1 2" key="1">
    <citation type="submission" date="2014-04" db="EMBL/GenBank/DDBJ databases">
        <authorList>
            <consortium name="DOE Joint Genome Institute"/>
            <person name="Kuo A."/>
            <person name="Girlanda M."/>
            <person name="Perotto S."/>
            <person name="Kohler A."/>
            <person name="Nagy L.G."/>
            <person name="Floudas D."/>
            <person name="Copeland A."/>
            <person name="Barry K.W."/>
            <person name="Cichocki N."/>
            <person name="Veneault-Fourrey C."/>
            <person name="LaButti K."/>
            <person name="Lindquist E.A."/>
            <person name="Lipzen A."/>
            <person name="Lundell T."/>
            <person name="Morin E."/>
            <person name="Murat C."/>
            <person name="Sun H."/>
            <person name="Tunlid A."/>
            <person name="Henrissat B."/>
            <person name="Grigoriev I.V."/>
            <person name="Hibbett D.S."/>
            <person name="Martin F."/>
            <person name="Nordberg H.P."/>
            <person name="Cantor M.N."/>
            <person name="Hua S.X."/>
        </authorList>
    </citation>
    <scope>NUCLEOTIDE SEQUENCE [LARGE SCALE GENOMIC DNA]</scope>
    <source>
        <strain evidence="1 2">MUT 4182</strain>
    </source>
</reference>
<dbReference type="Proteomes" id="UP000054248">
    <property type="component" value="Unassembled WGS sequence"/>
</dbReference>
<proteinExistence type="predicted"/>
<protein>
    <submittedName>
        <fullName evidence="1">Uncharacterized protein</fullName>
    </submittedName>
</protein>
<gene>
    <name evidence="1" type="ORF">M407DRAFT_191597</name>
</gene>
<keyword evidence="2" id="KW-1185">Reference proteome</keyword>
<evidence type="ECO:0000313" key="2">
    <source>
        <dbReference type="Proteomes" id="UP000054248"/>
    </source>
</evidence>